<name>A0ABU7PCV7_9ACTN</name>
<comment type="caution">
    <text evidence="3">The sequence shown here is derived from an EMBL/GenBank/DDBJ whole genome shotgun (WGS) entry which is preliminary data.</text>
</comment>
<keyword evidence="2" id="KW-0812">Transmembrane</keyword>
<reference evidence="3 4" key="1">
    <citation type="submission" date="2023-12" db="EMBL/GenBank/DDBJ databases">
        <title>Streptomyces sp. V4-01.</title>
        <authorList>
            <person name="Somphong A."/>
            <person name="Phongsopitanun W."/>
        </authorList>
    </citation>
    <scope>NUCLEOTIDE SEQUENCE [LARGE SCALE GENOMIC DNA]</scope>
    <source>
        <strain evidence="3 4">V4-01</strain>
    </source>
</reference>
<feature type="transmembrane region" description="Helical" evidence="2">
    <location>
        <begin position="227"/>
        <end position="248"/>
    </location>
</feature>
<proteinExistence type="predicted"/>
<organism evidence="3 4">
    <name type="scientific">Actinacidiphila polyblastidii</name>
    <dbReference type="NCBI Taxonomy" id="3110430"/>
    <lineage>
        <taxon>Bacteria</taxon>
        <taxon>Bacillati</taxon>
        <taxon>Actinomycetota</taxon>
        <taxon>Actinomycetes</taxon>
        <taxon>Kitasatosporales</taxon>
        <taxon>Streptomycetaceae</taxon>
        <taxon>Actinacidiphila</taxon>
    </lineage>
</organism>
<dbReference type="RefSeq" id="WP_330795258.1">
    <property type="nucleotide sequence ID" value="NZ_JAZEWV010000009.1"/>
</dbReference>
<evidence type="ECO:0000313" key="4">
    <source>
        <dbReference type="Proteomes" id="UP001344658"/>
    </source>
</evidence>
<keyword evidence="2" id="KW-1133">Transmembrane helix</keyword>
<feature type="transmembrane region" description="Helical" evidence="2">
    <location>
        <begin position="137"/>
        <end position="156"/>
    </location>
</feature>
<feature type="compositionally biased region" description="Basic and acidic residues" evidence="1">
    <location>
        <begin position="24"/>
        <end position="35"/>
    </location>
</feature>
<sequence>MPVEQQRSLTSSNPILSRPQFRRHGGEKTAARDPRAGVAAARDRIRTGVDLDPLYAHDEPRALPYAVGDLMTMDDVVARAAAALGVTFLVAALSWTVLPVCLPGIATSYGIAAGTGPAAAVAVVIQRHRNRPSAARTLLFAALQGLFLGVLSSAVSSALSPGLLVETVLGTMAVSAGTLLAHRLHWMRVERRFRGFVGAAVLGLCLLALADWMLFPFLGADGLGLRANGLGVITGVVGVAIGACFLSLHFRQVEEGIRHGAPRDRSWPAAFGLTLTLTWTYVECVRMLTLYPAEELY</sequence>
<dbReference type="EMBL" id="JAZEWV010000009">
    <property type="protein sequence ID" value="MEE4543117.1"/>
    <property type="molecule type" value="Genomic_DNA"/>
</dbReference>
<dbReference type="Pfam" id="PF12811">
    <property type="entry name" value="BaxI_1"/>
    <property type="match status" value="1"/>
</dbReference>
<feature type="transmembrane region" description="Helical" evidence="2">
    <location>
        <begin position="104"/>
        <end position="125"/>
    </location>
</feature>
<feature type="transmembrane region" description="Helical" evidence="2">
    <location>
        <begin position="162"/>
        <end position="181"/>
    </location>
</feature>
<feature type="region of interest" description="Disordered" evidence="1">
    <location>
        <begin position="1"/>
        <end position="35"/>
    </location>
</feature>
<evidence type="ECO:0000313" key="3">
    <source>
        <dbReference type="EMBL" id="MEE4543117.1"/>
    </source>
</evidence>
<feature type="transmembrane region" description="Helical" evidence="2">
    <location>
        <begin position="193"/>
        <end position="215"/>
    </location>
</feature>
<dbReference type="Proteomes" id="UP001344658">
    <property type="component" value="Unassembled WGS sequence"/>
</dbReference>
<dbReference type="PANTHER" id="PTHR41282">
    <property type="entry name" value="CONSERVED TRANSMEMBRANE PROTEIN-RELATED"/>
    <property type="match status" value="1"/>
</dbReference>
<dbReference type="InterPro" id="IPR010539">
    <property type="entry name" value="BaxI_1-like"/>
</dbReference>
<evidence type="ECO:0000256" key="2">
    <source>
        <dbReference type="SAM" id="Phobius"/>
    </source>
</evidence>
<dbReference type="PANTHER" id="PTHR41282:SF1">
    <property type="entry name" value="CONSERVED TRANSMEMBRANE PROTEIN-RELATED"/>
    <property type="match status" value="1"/>
</dbReference>
<evidence type="ECO:0000256" key="1">
    <source>
        <dbReference type="SAM" id="MobiDB-lite"/>
    </source>
</evidence>
<keyword evidence="2" id="KW-0472">Membrane</keyword>
<feature type="transmembrane region" description="Helical" evidence="2">
    <location>
        <begin position="76"/>
        <end position="98"/>
    </location>
</feature>
<keyword evidence="4" id="KW-1185">Reference proteome</keyword>
<gene>
    <name evidence="3" type="ORF">V2S66_14210</name>
</gene>
<protein>
    <submittedName>
        <fullName evidence="3">Bax inhibitor-1/YccA family protein</fullName>
    </submittedName>
</protein>
<accession>A0ABU7PCV7</accession>
<feature type="compositionally biased region" description="Polar residues" evidence="1">
    <location>
        <begin position="1"/>
        <end position="15"/>
    </location>
</feature>